<dbReference type="STRING" id="1884261.A0A5C3QVU8"/>
<keyword evidence="2" id="KW-0732">Signal</keyword>
<dbReference type="OrthoDB" id="7700931at2759"/>
<protein>
    <recommendedName>
        <fullName evidence="3">FAS1 domain-containing protein</fullName>
    </recommendedName>
</protein>
<accession>A0A5C3QVU8</accession>
<dbReference type="PANTHER" id="PTHR10900:SF122">
    <property type="entry name" value="FAS1 DOMAIN-CONTAINING PROTEIN"/>
    <property type="match status" value="1"/>
</dbReference>
<feature type="domain" description="FAS1" evidence="3">
    <location>
        <begin position="279"/>
        <end position="464"/>
    </location>
</feature>
<dbReference type="InterPro" id="IPR036378">
    <property type="entry name" value="FAS1_dom_sf"/>
</dbReference>
<proteinExistence type="predicted"/>
<dbReference type="InterPro" id="IPR050904">
    <property type="entry name" value="Adhesion/Biosynth-related"/>
</dbReference>
<gene>
    <name evidence="4" type="ORF">BDV98DRAFT_600229</name>
</gene>
<feature type="region of interest" description="Disordered" evidence="1">
    <location>
        <begin position="468"/>
        <end position="492"/>
    </location>
</feature>
<dbReference type="Proteomes" id="UP000305067">
    <property type="component" value="Unassembled WGS sequence"/>
</dbReference>
<dbReference type="SUPFAM" id="SSF82153">
    <property type="entry name" value="FAS1 domain"/>
    <property type="match status" value="2"/>
</dbReference>
<feature type="domain" description="FAS1" evidence="3">
    <location>
        <begin position="84"/>
        <end position="275"/>
    </location>
</feature>
<evidence type="ECO:0000313" key="5">
    <source>
        <dbReference type="Proteomes" id="UP000305067"/>
    </source>
</evidence>
<evidence type="ECO:0000259" key="3">
    <source>
        <dbReference type="PROSITE" id="PS50213"/>
    </source>
</evidence>
<name>A0A5C3QVU8_9AGAR</name>
<keyword evidence="5" id="KW-1185">Reference proteome</keyword>
<sequence length="545" mass="61529">MKTLHIWDLALLAATCTSALSIPSKHEGYDFTPEMYDMEQIIMEPLNKLEEMLDGAASTVGKVVDSVFPPVPPPGSPPPRNHEDETIYQIIEKSDKFKYLTKALQFSETGVKALNDSSKHITFFAPPDSALRSPHRRHGIERDLDLLAVSSDSEALSRLSLPELSFLIDELEATKDKDDDDKEKERRRKIAKAVVGAILRYHSLPHALDSHGLAAKTTHATVLNLHSGILAGQPTRIKVEPAGLLTPASVNVVSKITHKDIKAKNGYLHVISFPLLPPAPAFQELFIVPSGFATFTSAIQRVQLADKLDIRWDHEKHELKGTNVTTVFVPSNEAFRKLPLRLRLFLFSPFGERILKKLLEFHVVPNFVFHSDYTYNSTSGKTVTLNHHKDHEPNYTANLTTLLPGRNGTLPVSVTQYNLPIHVPGRDPIPYPVTIMNVNGLNVRSKLRDLPALNGAVHVVHEVLNPMHGNGEHHHHHDHEDHHHHDHHRHRHLEDEIAEHVYEEEDCESGEWEYVDVWGDEEEAGEESKGWEGWEEWLPKWADES</sequence>
<dbReference type="InterPro" id="IPR000782">
    <property type="entry name" value="FAS1_domain"/>
</dbReference>
<dbReference type="GO" id="GO:0005615">
    <property type="term" value="C:extracellular space"/>
    <property type="evidence" value="ECO:0007669"/>
    <property type="project" value="TreeGrafter"/>
</dbReference>
<evidence type="ECO:0000256" key="2">
    <source>
        <dbReference type="SAM" id="SignalP"/>
    </source>
</evidence>
<evidence type="ECO:0000256" key="1">
    <source>
        <dbReference type="SAM" id="MobiDB-lite"/>
    </source>
</evidence>
<dbReference type="Pfam" id="PF02469">
    <property type="entry name" value="Fasciclin"/>
    <property type="match status" value="2"/>
</dbReference>
<evidence type="ECO:0000313" key="4">
    <source>
        <dbReference type="EMBL" id="TFL06146.1"/>
    </source>
</evidence>
<feature type="chain" id="PRO_5023036932" description="FAS1 domain-containing protein" evidence="2">
    <location>
        <begin position="20"/>
        <end position="545"/>
    </location>
</feature>
<dbReference type="GO" id="GO:0000329">
    <property type="term" value="C:fungal-type vacuole membrane"/>
    <property type="evidence" value="ECO:0007669"/>
    <property type="project" value="TreeGrafter"/>
</dbReference>
<feature type="signal peptide" evidence="2">
    <location>
        <begin position="1"/>
        <end position="19"/>
    </location>
</feature>
<dbReference type="GO" id="GO:0016236">
    <property type="term" value="P:macroautophagy"/>
    <property type="evidence" value="ECO:0007669"/>
    <property type="project" value="TreeGrafter"/>
</dbReference>
<dbReference type="AlphaFoldDB" id="A0A5C3QVU8"/>
<reference evidence="4 5" key="1">
    <citation type="journal article" date="2019" name="Nat. Ecol. Evol.">
        <title>Megaphylogeny resolves global patterns of mushroom evolution.</title>
        <authorList>
            <person name="Varga T."/>
            <person name="Krizsan K."/>
            <person name="Foldi C."/>
            <person name="Dima B."/>
            <person name="Sanchez-Garcia M."/>
            <person name="Sanchez-Ramirez S."/>
            <person name="Szollosi G.J."/>
            <person name="Szarkandi J.G."/>
            <person name="Papp V."/>
            <person name="Albert L."/>
            <person name="Andreopoulos W."/>
            <person name="Angelini C."/>
            <person name="Antonin V."/>
            <person name="Barry K.W."/>
            <person name="Bougher N.L."/>
            <person name="Buchanan P."/>
            <person name="Buyck B."/>
            <person name="Bense V."/>
            <person name="Catcheside P."/>
            <person name="Chovatia M."/>
            <person name="Cooper J."/>
            <person name="Damon W."/>
            <person name="Desjardin D."/>
            <person name="Finy P."/>
            <person name="Geml J."/>
            <person name="Haridas S."/>
            <person name="Hughes K."/>
            <person name="Justo A."/>
            <person name="Karasinski D."/>
            <person name="Kautmanova I."/>
            <person name="Kiss B."/>
            <person name="Kocsube S."/>
            <person name="Kotiranta H."/>
            <person name="LaButti K.M."/>
            <person name="Lechner B.E."/>
            <person name="Liimatainen K."/>
            <person name="Lipzen A."/>
            <person name="Lukacs Z."/>
            <person name="Mihaltcheva S."/>
            <person name="Morgado L.N."/>
            <person name="Niskanen T."/>
            <person name="Noordeloos M.E."/>
            <person name="Ohm R.A."/>
            <person name="Ortiz-Santana B."/>
            <person name="Ovrebo C."/>
            <person name="Racz N."/>
            <person name="Riley R."/>
            <person name="Savchenko A."/>
            <person name="Shiryaev A."/>
            <person name="Soop K."/>
            <person name="Spirin V."/>
            <person name="Szebenyi C."/>
            <person name="Tomsovsky M."/>
            <person name="Tulloss R.E."/>
            <person name="Uehling J."/>
            <person name="Grigoriev I.V."/>
            <person name="Vagvolgyi C."/>
            <person name="Papp T."/>
            <person name="Martin F.M."/>
            <person name="Miettinen O."/>
            <person name="Hibbett D.S."/>
            <person name="Nagy L.G."/>
        </authorList>
    </citation>
    <scope>NUCLEOTIDE SEQUENCE [LARGE SCALE GENOMIC DNA]</scope>
    <source>
        <strain evidence="4 5">CBS 309.79</strain>
    </source>
</reference>
<dbReference type="Gene3D" id="2.30.180.10">
    <property type="entry name" value="FAS1 domain"/>
    <property type="match status" value="2"/>
</dbReference>
<organism evidence="4 5">
    <name type="scientific">Pterulicium gracile</name>
    <dbReference type="NCBI Taxonomy" id="1884261"/>
    <lineage>
        <taxon>Eukaryota</taxon>
        <taxon>Fungi</taxon>
        <taxon>Dikarya</taxon>
        <taxon>Basidiomycota</taxon>
        <taxon>Agaricomycotina</taxon>
        <taxon>Agaricomycetes</taxon>
        <taxon>Agaricomycetidae</taxon>
        <taxon>Agaricales</taxon>
        <taxon>Pleurotineae</taxon>
        <taxon>Pterulaceae</taxon>
        <taxon>Pterulicium</taxon>
    </lineage>
</organism>
<dbReference type="SMART" id="SM00554">
    <property type="entry name" value="FAS1"/>
    <property type="match status" value="2"/>
</dbReference>
<dbReference type="PANTHER" id="PTHR10900">
    <property type="entry name" value="PERIOSTIN-RELATED"/>
    <property type="match status" value="1"/>
</dbReference>
<dbReference type="EMBL" id="ML178815">
    <property type="protein sequence ID" value="TFL06146.1"/>
    <property type="molecule type" value="Genomic_DNA"/>
</dbReference>
<dbReference type="PROSITE" id="PS50213">
    <property type="entry name" value="FAS1"/>
    <property type="match status" value="2"/>
</dbReference>